<evidence type="ECO:0000313" key="2">
    <source>
        <dbReference type="Proteomes" id="UP001433268"/>
    </source>
</evidence>
<gene>
    <name evidence="1" type="ORF">PG997_010948</name>
</gene>
<accession>A0ABR1VKI5</accession>
<evidence type="ECO:0000313" key="1">
    <source>
        <dbReference type="EMBL" id="KAK8070745.1"/>
    </source>
</evidence>
<organism evidence="1 2">
    <name type="scientific">Apiospora hydei</name>
    <dbReference type="NCBI Taxonomy" id="1337664"/>
    <lineage>
        <taxon>Eukaryota</taxon>
        <taxon>Fungi</taxon>
        <taxon>Dikarya</taxon>
        <taxon>Ascomycota</taxon>
        <taxon>Pezizomycotina</taxon>
        <taxon>Sordariomycetes</taxon>
        <taxon>Xylariomycetidae</taxon>
        <taxon>Amphisphaeriales</taxon>
        <taxon>Apiosporaceae</taxon>
        <taxon>Apiospora</taxon>
    </lineage>
</organism>
<dbReference type="EMBL" id="JAQQWN010000008">
    <property type="protein sequence ID" value="KAK8070745.1"/>
    <property type="molecule type" value="Genomic_DNA"/>
</dbReference>
<sequence length="189" mass="20823">MIPADFTSFPALQDLVLQWSVVCPSCIKDSTTDSTSAREAERDDASQNLVRALPDSLRMILIIDCSREQRPERLESALDGLALAKSLGRFPHLRHVGCEVDRMTGTTQLPLSRRLWRRPNSVRDMFGAAGVRVDYALGWLGPGLPVPTAAQVAAVSEQDLIGCTIRRPLYGDDDYVGMPLPGEEEDDDL</sequence>
<comment type="caution">
    <text evidence="1">The sequence shown here is derived from an EMBL/GenBank/DDBJ whole genome shotgun (WGS) entry which is preliminary data.</text>
</comment>
<keyword evidence="2" id="KW-1185">Reference proteome</keyword>
<name>A0ABR1VKI5_9PEZI</name>
<dbReference type="Proteomes" id="UP001433268">
    <property type="component" value="Unassembled WGS sequence"/>
</dbReference>
<dbReference type="GeneID" id="92048323"/>
<proteinExistence type="predicted"/>
<protein>
    <submittedName>
        <fullName evidence="1">Uncharacterized protein</fullName>
    </submittedName>
</protein>
<dbReference type="RefSeq" id="XP_066664553.1">
    <property type="nucleotide sequence ID" value="XM_066815263.1"/>
</dbReference>
<reference evidence="1 2" key="1">
    <citation type="submission" date="2023-01" db="EMBL/GenBank/DDBJ databases">
        <title>Analysis of 21 Apiospora genomes using comparative genomics revels a genus with tremendous synthesis potential of carbohydrate active enzymes and secondary metabolites.</title>
        <authorList>
            <person name="Sorensen T."/>
        </authorList>
    </citation>
    <scope>NUCLEOTIDE SEQUENCE [LARGE SCALE GENOMIC DNA]</scope>
    <source>
        <strain evidence="1 2">CBS 114990</strain>
    </source>
</reference>